<comment type="cofactor">
    <cofactor evidence="12">
        <name>Zn(2+)</name>
        <dbReference type="ChEBI" id="CHEBI:29105"/>
    </cofactor>
    <text evidence="12">Binds 1 zinc ion per subunit.</text>
</comment>
<dbReference type="Gene3D" id="3.40.50.620">
    <property type="entry name" value="HUPs"/>
    <property type="match status" value="1"/>
</dbReference>
<evidence type="ECO:0000256" key="5">
    <source>
        <dbReference type="ARBA" id="ARBA00022598"/>
    </source>
</evidence>
<dbReference type="InterPro" id="IPR009080">
    <property type="entry name" value="tRNAsynth_Ia_anticodon-bd"/>
</dbReference>
<dbReference type="SMART" id="SM00840">
    <property type="entry name" value="DALR_2"/>
    <property type="match status" value="1"/>
</dbReference>
<comment type="caution">
    <text evidence="14">The sequence shown here is derived from an EMBL/GenBank/DDBJ whole genome shotgun (WGS) entry which is preliminary data.</text>
</comment>
<dbReference type="InterPro" id="IPR024909">
    <property type="entry name" value="Cys-tRNA/MSH_ligase"/>
</dbReference>
<comment type="subcellular location">
    <subcellularLocation>
        <location evidence="1 12">Cytoplasm</location>
    </subcellularLocation>
</comment>
<feature type="binding site" evidence="12">
    <location>
        <position position="209"/>
    </location>
    <ligand>
        <name>Zn(2+)</name>
        <dbReference type="ChEBI" id="CHEBI:29105"/>
    </ligand>
</feature>
<evidence type="ECO:0000256" key="3">
    <source>
        <dbReference type="ARBA" id="ARBA00011245"/>
    </source>
</evidence>
<keyword evidence="4 12" id="KW-0963">Cytoplasm</keyword>
<dbReference type="InterPro" id="IPR015803">
    <property type="entry name" value="Cys-tRNA-ligase"/>
</dbReference>
<dbReference type="Gene3D" id="1.20.120.1910">
    <property type="entry name" value="Cysteine-tRNA ligase, C-terminal anti-codon recognition domain"/>
    <property type="match status" value="1"/>
</dbReference>
<keyword evidence="8 12" id="KW-0862">Zinc</keyword>
<dbReference type="PANTHER" id="PTHR10890">
    <property type="entry name" value="CYSTEINYL-TRNA SYNTHETASE"/>
    <property type="match status" value="1"/>
</dbReference>
<keyword evidence="9 12" id="KW-0067">ATP-binding</keyword>
<keyword evidence="6 12" id="KW-0479">Metal-binding</keyword>
<comment type="similarity">
    <text evidence="2 12">Belongs to the class-I aminoacyl-tRNA synthetase family.</text>
</comment>
<evidence type="ECO:0000256" key="4">
    <source>
        <dbReference type="ARBA" id="ARBA00022490"/>
    </source>
</evidence>
<dbReference type="Pfam" id="PF09190">
    <property type="entry name" value="DALR_2"/>
    <property type="match status" value="1"/>
</dbReference>
<evidence type="ECO:0000256" key="7">
    <source>
        <dbReference type="ARBA" id="ARBA00022741"/>
    </source>
</evidence>
<dbReference type="InterPro" id="IPR032678">
    <property type="entry name" value="tRNA-synt_1_cat_dom"/>
</dbReference>
<feature type="short sequence motif" description="'HIGH' region" evidence="12">
    <location>
        <begin position="31"/>
        <end position="41"/>
    </location>
</feature>
<dbReference type="GO" id="GO:0005829">
    <property type="term" value="C:cytosol"/>
    <property type="evidence" value="ECO:0007669"/>
    <property type="project" value="TreeGrafter"/>
</dbReference>
<comment type="catalytic activity">
    <reaction evidence="12">
        <text>tRNA(Cys) + L-cysteine + ATP = L-cysteinyl-tRNA(Cys) + AMP + diphosphate</text>
        <dbReference type="Rhea" id="RHEA:17773"/>
        <dbReference type="Rhea" id="RHEA-COMP:9661"/>
        <dbReference type="Rhea" id="RHEA-COMP:9679"/>
        <dbReference type="ChEBI" id="CHEBI:30616"/>
        <dbReference type="ChEBI" id="CHEBI:33019"/>
        <dbReference type="ChEBI" id="CHEBI:35235"/>
        <dbReference type="ChEBI" id="CHEBI:78442"/>
        <dbReference type="ChEBI" id="CHEBI:78517"/>
        <dbReference type="ChEBI" id="CHEBI:456215"/>
        <dbReference type="EC" id="6.1.1.16"/>
    </reaction>
</comment>
<evidence type="ECO:0000313" key="15">
    <source>
        <dbReference type="Proteomes" id="UP001139028"/>
    </source>
</evidence>
<evidence type="ECO:0000256" key="10">
    <source>
        <dbReference type="ARBA" id="ARBA00022917"/>
    </source>
</evidence>
<evidence type="ECO:0000256" key="2">
    <source>
        <dbReference type="ARBA" id="ARBA00005594"/>
    </source>
</evidence>
<feature type="binding site" evidence="12">
    <location>
        <position position="29"/>
    </location>
    <ligand>
        <name>Zn(2+)</name>
        <dbReference type="ChEBI" id="CHEBI:29105"/>
    </ligand>
</feature>
<feature type="domain" description="Cysteinyl-tRNA synthetase class Ia DALR" evidence="13">
    <location>
        <begin position="340"/>
        <end position="398"/>
    </location>
</feature>
<evidence type="ECO:0000256" key="1">
    <source>
        <dbReference type="ARBA" id="ARBA00004496"/>
    </source>
</evidence>
<evidence type="ECO:0000313" key="14">
    <source>
        <dbReference type="EMBL" id="MCO1334956.1"/>
    </source>
</evidence>
<reference evidence="14" key="1">
    <citation type="journal article" date="2022" name="Arch. Microbiol.">
        <title>Microbulbifer okhotskensis sp. nov., isolated from a deep bottom sediment of the Okhotsk Sea.</title>
        <authorList>
            <person name="Romanenko L."/>
            <person name="Kurilenko V."/>
            <person name="Otstavnykh N."/>
            <person name="Velansky P."/>
            <person name="Isaeva M."/>
            <person name="Mikhailov V."/>
        </authorList>
    </citation>
    <scope>NUCLEOTIDE SEQUENCE</scope>
    <source>
        <strain evidence="14">OS29</strain>
    </source>
</reference>
<evidence type="ECO:0000256" key="6">
    <source>
        <dbReference type="ARBA" id="ARBA00022723"/>
    </source>
</evidence>
<dbReference type="FunFam" id="3.40.50.620:FF:000009">
    <property type="entry name" value="Cysteine--tRNA ligase"/>
    <property type="match status" value="1"/>
</dbReference>
<dbReference type="PANTHER" id="PTHR10890:SF3">
    <property type="entry name" value="CYSTEINE--TRNA LIGASE, CYTOPLASMIC"/>
    <property type="match status" value="1"/>
</dbReference>
<evidence type="ECO:0000256" key="11">
    <source>
        <dbReference type="ARBA" id="ARBA00023146"/>
    </source>
</evidence>
<dbReference type="Pfam" id="PF01406">
    <property type="entry name" value="tRNA-synt_1e"/>
    <property type="match status" value="1"/>
</dbReference>
<comment type="subunit">
    <text evidence="3 12">Monomer.</text>
</comment>
<keyword evidence="11 12" id="KW-0030">Aminoacyl-tRNA synthetase</keyword>
<organism evidence="14 15">
    <name type="scientific">Microbulbifer okhotskensis</name>
    <dbReference type="NCBI Taxonomy" id="2926617"/>
    <lineage>
        <taxon>Bacteria</taxon>
        <taxon>Pseudomonadati</taxon>
        <taxon>Pseudomonadota</taxon>
        <taxon>Gammaproteobacteria</taxon>
        <taxon>Cellvibrionales</taxon>
        <taxon>Microbulbiferaceae</taxon>
        <taxon>Microbulbifer</taxon>
    </lineage>
</organism>
<gene>
    <name evidence="12 14" type="primary">cysS</name>
    <name evidence="14" type="ORF">MO867_11460</name>
</gene>
<dbReference type="GO" id="GO:0005524">
    <property type="term" value="F:ATP binding"/>
    <property type="evidence" value="ECO:0007669"/>
    <property type="project" value="UniProtKB-UniRule"/>
</dbReference>
<evidence type="ECO:0000256" key="8">
    <source>
        <dbReference type="ARBA" id="ARBA00022833"/>
    </source>
</evidence>
<dbReference type="GO" id="GO:0006423">
    <property type="term" value="P:cysteinyl-tRNA aminoacylation"/>
    <property type="evidence" value="ECO:0007669"/>
    <property type="project" value="UniProtKB-UniRule"/>
</dbReference>
<dbReference type="SUPFAM" id="SSF52374">
    <property type="entry name" value="Nucleotidylyl transferase"/>
    <property type="match status" value="1"/>
</dbReference>
<sequence>MSLQVYNTLSGKKEPFVPLVEDQVRMYVCGPTVYNRVHIGNARPVVVFDTLFRVLKRNFSNVIYARNITDIDDKIMKTARENGEEIGVLSARYAQAYDEDMAALNNLQPNIVPYATQHLPEMIAMIESLVEKGHAYAAEGHVLFAVESMEEYGQLSKRSLDDMLAGARVEVAPYKKYAGDFVLWKPSADSEPGWDSPWGRGRPGWHLECSAMIKKHLGDTIDIHGGGRDLTFPHHENERAQSCCANGEDFVRYWMHNGYVNIDGEKMSKSLGNFRMVKDLLSQYPGEVLRFALLSAHYRSDVNFSADLLDQTWRTLDTLYGALRETEAVVADVVDLSGSAFIKALEDDLNTPIAISELHKIARDLNKAEVVDKPRLKGLVLAAGDMLGILQQDPEAWFKQTRGGEESISAEEIEALIEERVQSKKNRDFARADGIREALKSKGVVLEDSREGTKWRRE</sequence>
<accession>A0A9X2ESJ3</accession>
<protein>
    <recommendedName>
        <fullName evidence="12">Cysteine--tRNA ligase</fullName>
        <ecNumber evidence="12">6.1.1.16</ecNumber>
    </recommendedName>
    <alternativeName>
        <fullName evidence="12">Cysteinyl-tRNA synthetase</fullName>
        <shortName evidence="12">CysRS</shortName>
    </alternativeName>
</protein>
<feature type="binding site" evidence="12">
    <location>
        <position position="269"/>
    </location>
    <ligand>
        <name>ATP</name>
        <dbReference type="ChEBI" id="CHEBI:30616"/>
    </ligand>
</feature>
<keyword evidence="7 12" id="KW-0547">Nucleotide-binding</keyword>
<feature type="short sequence motif" description="'KMSKS' region" evidence="12">
    <location>
        <begin position="266"/>
        <end position="270"/>
    </location>
</feature>
<evidence type="ECO:0000256" key="12">
    <source>
        <dbReference type="HAMAP-Rule" id="MF_00041"/>
    </source>
</evidence>
<dbReference type="SUPFAM" id="SSF47323">
    <property type="entry name" value="Anticodon-binding domain of a subclass of class I aminoacyl-tRNA synthetases"/>
    <property type="match status" value="1"/>
</dbReference>
<dbReference type="AlphaFoldDB" id="A0A9X2ESJ3"/>
<dbReference type="NCBIfam" id="TIGR00435">
    <property type="entry name" value="cysS"/>
    <property type="match status" value="1"/>
</dbReference>
<evidence type="ECO:0000256" key="9">
    <source>
        <dbReference type="ARBA" id="ARBA00022840"/>
    </source>
</evidence>
<dbReference type="Proteomes" id="UP001139028">
    <property type="component" value="Unassembled WGS sequence"/>
</dbReference>
<dbReference type="PRINTS" id="PR00983">
    <property type="entry name" value="TRNASYNTHCYS"/>
</dbReference>
<dbReference type="EC" id="6.1.1.16" evidence="12"/>
<dbReference type="InterPro" id="IPR014729">
    <property type="entry name" value="Rossmann-like_a/b/a_fold"/>
</dbReference>
<evidence type="ECO:0000259" key="13">
    <source>
        <dbReference type="SMART" id="SM00840"/>
    </source>
</evidence>
<dbReference type="RefSeq" id="WP_252466761.1">
    <property type="nucleotide sequence ID" value="NZ_JALBWM010000044.1"/>
</dbReference>
<feature type="binding site" evidence="12">
    <location>
        <position position="238"/>
    </location>
    <ligand>
        <name>Zn(2+)</name>
        <dbReference type="ChEBI" id="CHEBI:29105"/>
    </ligand>
</feature>
<keyword evidence="10 12" id="KW-0648">Protein biosynthesis</keyword>
<keyword evidence="15" id="KW-1185">Reference proteome</keyword>
<dbReference type="InterPro" id="IPR015273">
    <property type="entry name" value="Cys-tRNA-synt_Ia_DALR"/>
</dbReference>
<proteinExistence type="inferred from homology"/>
<name>A0A9X2ESJ3_9GAMM</name>
<feature type="binding site" evidence="12">
    <location>
        <position position="234"/>
    </location>
    <ligand>
        <name>Zn(2+)</name>
        <dbReference type="ChEBI" id="CHEBI:29105"/>
    </ligand>
</feature>
<dbReference type="GO" id="GO:0004817">
    <property type="term" value="F:cysteine-tRNA ligase activity"/>
    <property type="evidence" value="ECO:0007669"/>
    <property type="project" value="UniProtKB-UniRule"/>
</dbReference>
<keyword evidence="5 12" id="KW-0436">Ligase</keyword>
<dbReference type="EMBL" id="JALBWM010000044">
    <property type="protein sequence ID" value="MCO1334956.1"/>
    <property type="molecule type" value="Genomic_DNA"/>
</dbReference>
<dbReference type="GO" id="GO:0008270">
    <property type="term" value="F:zinc ion binding"/>
    <property type="evidence" value="ECO:0007669"/>
    <property type="project" value="UniProtKB-UniRule"/>
</dbReference>
<dbReference type="CDD" id="cd00672">
    <property type="entry name" value="CysRS_core"/>
    <property type="match status" value="1"/>
</dbReference>
<dbReference type="HAMAP" id="MF_00041">
    <property type="entry name" value="Cys_tRNA_synth"/>
    <property type="match status" value="1"/>
</dbReference>